<sequence>MGQTIDSNLNDVGIKQAINIANVLKNQKIDYLYSSDMKRCLETAQEVIKNHSKLKIIPCPELKERNHGIHGGILRKDREALEKSSGEIFGTQRFPEGESYLDLQKRIYNFYLSLIGKHKNNQILIVSHVGAIAMLILKILNLPITKDNYKKYKLKNGAIAIIENTDKNKHKLIQFN</sequence>
<evidence type="ECO:0000256" key="3">
    <source>
        <dbReference type="SAM" id="Phobius"/>
    </source>
</evidence>
<dbReference type="InterPro" id="IPR013078">
    <property type="entry name" value="His_Pase_superF_clade-1"/>
</dbReference>
<dbReference type="AlphaFoldDB" id="A0A1G2C0M2"/>
<evidence type="ECO:0000313" key="4">
    <source>
        <dbReference type="EMBL" id="OGY94908.1"/>
    </source>
</evidence>
<dbReference type="GO" id="GO:0004331">
    <property type="term" value="F:fructose-2,6-bisphosphate 2-phosphatase activity"/>
    <property type="evidence" value="ECO:0007669"/>
    <property type="project" value="TreeGrafter"/>
</dbReference>
<name>A0A1G2C0M2_9BACT</name>
<dbReference type="InterPro" id="IPR051695">
    <property type="entry name" value="Phosphoglycerate_Mutase"/>
</dbReference>
<dbReference type="GO" id="GO:0045820">
    <property type="term" value="P:negative regulation of glycolytic process"/>
    <property type="evidence" value="ECO:0007669"/>
    <property type="project" value="TreeGrafter"/>
</dbReference>
<reference evidence="4 5" key="1">
    <citation type="journal article" date="2016" name="Nat. Commun.">
        <title>Thousands of microbial genomes shed light on interconnected biogeochemical processes in an aquifer system.</title>
        <authorList>
            <person name="Anantharaman K."/>
            <person name="Brown C.T."/>
            <person name="Hug L.A."/>
            <person name="Sharon I."/>
            <person name="Castelle C.J."/>
            <person name="Probst A.J."/>
            <person name="Thomas B.C."/>
            <person name="Singh A."/>
            <person name="Wilkins M.J."/>
            <person name="Karaoz U."/>
            <person name="Brodie E.L."/>
            <person name="Williams K.H."/>
            <person name="Hubbard S.S."/>
            <person name="Banfield J.F."/>
        </authorList>
    </citation>
    <scope>NUCLEOTIDE SEQUENCE [LARGE SCALE GENOMIC DNA]</scope>
</reference>
<dbReference type="InterPro" id="IPR029033">
    <property type="entry name" value="His_PPase_superfam"/>
</dbReference>
<dbReference type="Gene3D" id="3.40.50.1240">
    <property type="entry name" value="Phosphoglycerate mutase-like"/>
    <property type="match status" value="1"/>
</dbReference>
<feature type="transmembrane region" description="Helical" evidence="3">
    <location>
        <begin position="123"/>
        <end position="144"/>
    </location>
</feature>
<keyword evidence="3" id="KW-0472">Membrane</keyword>
<dbReference type="PANTHER" id="PTHR46517:SF1">
    <property type="entry name" value="FRUCTOSE-2,6-BISPHOSPHATASE TIGAR"/>
    <property type="match status" value="1"/>
</dbReference>
<protein>
    <recommendedName>
        <fullName evidence="6">Phosphoglycerate mutase</fullName>
    </recommendedName>
</protein>
<gene>
    <name evidence="4" type="ORF">A2406_01310</name>
</gene>
<dbReference type="Pfam" id="PF00300">
    <property type="entry name" value="His_Phos_1"/>
    <property type="match status" value="1"/>
</dbReference>
<evidence type="ECO:0000256" key="1">
    <source>
        <dbReference type="ARBA" id="ARBA00022801"/>
    </source>
</evidence>
<dbReference type="PANTHER" id="PTHR46517">
    <property type="entry name" value="FRUCTOSE-2,6-BISPHOSPHATASE TIGAR"/>
    <property type="match status" value="1"/>
</dbReference>
<dbReference type="GO" id="GO:0005829">
    <property type="term" value="C:cytosol"/>
    <property type="evidence" value="ECO:0007669"/>
    <property type="project" value="TreeGrafter"/>
</dbReference>
<proteinExistence type="predicted"/>
<organism evidence="4 5">
    <name type="scientific">Candidatus Komeilibacteria bacterium RIFOXYC1_FULL_37_11</name>
    <dbReference type="NCBI Taxonomy" id="1798555"/>
    <lineage>
        <taxon>Bacteria</taxon>
        <taxon>Candidatus Komeiliibacteriota</taxon>
    </lineage>
</organism>
<comment type="caution">
    <text evidence="4">The sequence shown here is derived from an EMBL/GenBank/DDBJ whole genome shotgun (WGS) entry which is preliminary data.</text>
</comment>
<evidence type="ECO:0000313" key="5">
    <source>
        <dbReference type="Proteomes" id="UP000177626"/>
    </source>
</evidence>
<dbReference type="CDD" id="cd07067">
    <property type="entry name" value="HP_PGM_like"/>
    <property type="match status" value="1"/>
</dbReference>
<dbReference type="SUPFAM" id="SSF53254">
    <property type="entry name" value="Phosphoglycerate mutase-like"/>
    <property type="match status" value="1"/>
</dbReference>
<feature type="binding site" evidence="2">
    <location>
        <position position="39"/>
    </location>
    <ligand>
        <name>substrate</name>
    </ligand>
</feature>
<keyword evidence="1" id="KW-0378">Hydrolase</keyword>
<keyword evidence="3" id="KW-0812">Transmembrane</keyword>
<dbReference type="EMBL" id="MHKQ01000001">
    <property type="protein sequence ID" value="OGY94908.1"/>
    <property type="molecule type" value="Genomic_DNA"/>
</dbReference>
<accession>A0A1G2C0M2</accession>
<keyword evidence="3" id="KW-1133">Transmembrane helix</keyword>
<dbReference type="Proteomes" id="UP000177626">
    <property type="component" value="Unassembled WGS sequence"/>
</dbReference>
<evidence type="ECO:0000256" key="2">
    <source>
        <dbReference type="PIRSR" id="PIRSR613078-2"/>
    </source>
</evidence>
<evidence type="ECO:0008006" key="6">
    <source>
        <dbReference type="Google" id="ProtNLM"/>
    </source>
</evidence>
<dbReference type="GO" id="GO:0043456">
    <property type="term" value="P:regulation of pentose-phosphate shunt"/>
    <property type="evidence" value="ECO:0007669"/>
    <property type="project" value="TreeGrafter"/>
</dbReference>